<evidence type="ECO:0000313" key="2">
    <source>
        <dbReference type="Proteomes" id="UP001165488"/>
    </source>
</evidence>
<dbReference type="RefSeq" id="WP_241273083.1">
    <property type="nucleotide sequence ID" value="NZ_JAKZGS010000001.1"/>
</dbReference>
<sequence>MNDFEIDLRGESDLIKKLKKLDNKVSINAIKKALRKAGHKIKSGVKQTAPVETGNLKKSIKVFNDNSYGSKNGALIRVGADRKLAPHAHLVEFGSDERTLNKPSIVNIGGKFLKLTNTGKMPTNDFFNRGYENTKDEAVKVFSNEIKNIINSI</sequence>
<dbReference type="Proteomes" id="UP001165488">
    <property type="component" value="Unassembled WGS sequence"/>
</dbReference>
<keyword evidence="2" id="KW-1185">Reference proteome</keyword>
<dbReference type="InterPro" id="IPR010064">
    <property type="entry name" value="HK97-gp10_tail"/>
</dbReference>
<gene>
    <name evidence="1" type="ORF">MM236_01120</name>
</gene>
<evidence type="ECO:0000313" key="1">
    <source>
        <dbReference type="EMBL" id="MCH7396562.1"/>
    </source>
</evidence>
<reference evidence="1" key="1">
    <citation type="submission" date="2022-03" db="EMBL/GenBank/DDBJ databases">
        <title>De novo assembled genomes of Belliella spp. (Cyclobacteriaceae) strains.</title>
        <authorList>
            <person name="Szabo A."/>
            <person name="Korponai K."/>
            <person name="Felfoldi T."/>
        </authorList>
    </citation>
    <scope>NUCLEOTIDE SEQUENCE</scope>
    <source>
        <strain evidence="1">DSM 107340</strain>
    </source>
</reference>
<organism evidence="1 2">
    <name type="scientific">Belliella calami</name>
    <dbReference type="NCBI Taxonomy" id="2923436"/>
    <lineage>
        <taxon>Bacteria</taxon>
        <taxon>Pseudomonadati</taxon>
        <taxon>Bacteroidota</taxon>
        <taxon>Cytophagia</taxon>
        <taxon>Cytophagales</taxon>
        <taxon>Cyclobacteriaceae</taxon>
        <taxon>Belliella</taxon>
    </lineage>
</organism>
<accession>A0ABS9UIW9</accession>
<dbReference type="Pfam" id="PF04883">
    <property type="entry name" value="HK97-gp10_like"/>
    <property type="match status" value="1"/>
</dbReference>
<dbReference type="NCBIfam" id="TIGR01725">
    <property type="entry name" value="phge_HK97_gp10"/>
    <property type="match status" value="1"/>
</dbReference>
<name>A0ABS9UIW9_9BACT</name>
<dbReference type="EMBL" id="JAKZGS010000001">
    <property type="protein sequence ID" value="MCH7396562.1"/>
    <property type="molecule type" value="Genomic_DNA"/>
</dbReference>
<proteinExistence type="predicted"/>
<protein>
    <submittedName>
        <fullName evidence="1">HK97 gp10 family phage protein</fullName>
    </submittedName>
</protein>
<comment type="caution">
    <text evidence="1">The sequence shown here is derived from an EMBL/GenBank/DDBJ whole genome shotgun (WGS) entry which is preliminary data.</text>
</comment>